<comment type="catalytic activity">
    <reaction evidence="10">
        <text>adenosine + H2O + H(+) = inosine + NH4(+)</text>
        <dbReference type="Rhea" id="RHEA:24408"/>
        <dbReference type="ChEBI" id="CHEBI:15377"/>
        <dbReference type="ChEBI" id="CHEBI:15378"/>
        <dbReference type="ChEBI" id="CHEBI:16335"/>
        <dbReference type="ChEBI" id="CHEBI:17596"/>
        <dbReference type="ChEBI" id="CHEBI:28938"/>
        <dbReference type="EC" id="3.5.4.4"/>
    </reaction>
</comment>
<dbReference type="InterPro" id="IPR032466">
    <property type="entry name" value="Metal_Hydrolase"/>
</dbReference>
<dbReference type="GO" id="GO:0046872">
    <property type="term" value="F:metal ion binding"/>
    <property type="evidence" value="ECO:0007669"/>
    <property type="project" value="UniProtKB-KW"/>
</dbReference>
<dbReference type="SUPFAM" id="SSF51556">
    <property type="entry name" value="Metallo-dependent hydrolases"/>
    <property type="match status" value="1"/>
</dbReference>
<comment type="similarity">
    <text evidence="3">Belongs to the metallo-dependent hydrolases superfamily. Adenosine and AMP deaminases family. ADGF subfamily.</text>
</comment>
<evidence type="ECO:0000256" key="5">
    <source>
        <dbReference type="ARBA" id="ARBA00018099"/>
    </source>
</evidence>
<reference evidence="14" key="1">
    <citation type="journal article" date="2020" name="J Insects Food Feed">
        <title>The yellow mealworm (Tenebrio molitor) genome: a resource for the emerging insects as food and feed industry.</title>
        <authorList>
            <person name="Eriksson T."/>
            <person name="Andere A."/>
            <person name="Kelstrup H."/>
            <person name="Emery V."/>
            <person name="Picard C."/>
        </authorList>
    </citation>
    <scope>NUCLEOTIDE SEQUENCE</scope>
    <source>
        <strain evidence="14">Stoneville</strain>
        <tissue evidence="14">Whole head</tissue>
    </source>
</reference>
<feature type="domain" description="Adenosine deaminase" evidence="11">
    <location>
        <begin position="393"/>
        <end position="683"/>
    </location>
</feature>
<dbReference type="Proteomes" id="UP000719412">
    <property type="component" value="Unassembled WGS sequence"/>
</dbReference>
<keyword evidence="15" id="KW-1185">Reference proteome</keyword>
<evidence type="ECO:0000256" key="10">
    <source>
        <dbReference type="ARBA" id="ARBA00047764"/>
    </source>
</evidence>
<keyword evidence="9" id="KW-0378">Hydrolase</keyword>
<dbReference type="PANTHER" id="PTHR11409">
    <property type="entry name" value="ADENOSINE DEAMINASE"/>
    <property type="match status" value="1"/>
</dbReference>
<dbReference type="EC" id="3.5.4.4" evidence="4"/>
<evidence type="ECO:0000256" key="3">
    <source>
        <dbReference type="ARBA" id="ARBA00006083"/>
    </source>
</evidence>
<reference evidence="14" key="2">
    <citation type="submission" date="2021-08" db="EMBL/GenBank/DDBJ databases">
        <authorList>
            <person name="Eriksson T."/>
        </authorList>
    </citation>
    <scope>NUCLEOTIDE SEQUENCE</scope>
    <source>
        <strain evidence="14">Stoneville</strain>
        <tissue evidence="14">Whole head</tissue>
    </source>
</reference>
<organism evidence="14 15">
    <name type="scientific">Tenebrio molitor</name>
    <name type="common">Yellow mealworm beetle</name>
    <dbReference type="NCBI Taxonomy" id="7067"/>
    <lineage>
        <taxon>Eukaryota</taxon>
        <taxon>Metazoa</taxon>
        <taxon>Ecdysozoa</taxon>
        <taxon>Arthropoda</taxon>
        <taxon>Hexapoda</taxon>
        <taxon>Insecta</taxon>
        <taxon>Pterygota</taxon>
        <taxon>Neoptera</taxon>
        <taxon>Endopterygota</taxon>
        <taxon>Coleoptera</taxon>
        <taxon>Polyphaga</taxon>
        <taxon>Cucujiformia</taxon>
        <taxon>Tenebrionidae</taxon>
        <taxon>Tenebrio</taxon>
    </lineage>
</organism>
<dbReference type="Pfam" id="PF08451">
    <property type="entry name" value="A_deaminase_N"/>
    <property type="match status" value="1"/>
</dbReference>
<dbReference type="GO" id="GO:0005615">
    <property type="term" value="C:extracellular space"/>
    <property type="evidence" value="ECO:0007669"/>
    <property type="project" value="InterPro"/>
</dbReference>
<comment type="caution">
    <text evidence="14">The sequence shown here is derived from an EMBL/GenBank/DDBJ whole genome shotgun (WGS) entry which is preliminary data.</text>
</comment>
<keyword evidence="7" id="KW-0479">Metal-binding</keyword>
<dbReference type="InterPro" id="IPR013659">
    <property type="entry name" value="A_deaminase_N"/>
</dbReference>
<dbReference type="Pfam" id="PF00962">
    <property type="entry name" value="A_deaminase"/>
    <property type="match status" value="1"/>
</dbReference>
<feature type="domain" description="Adenosine/AMP deaminase N-terminal" evidence="12">
    <location>
        <begin position="237"/>
        <end position="303"/>
    </location>
</feature>
<evidence type="ECO:0000313" key="14">
    <source>
        <dbReference type="EMBL" id="KAH0812090.1"/>
    </source>
</evidence>
<dbReference type="EMBL" id="JABDTM020026305">
    <property type="protein sequence ID" value="KAH0812090.1"/>
    <property type="molecule type" value="Genomic_DNA"/>
</dbReference>
<evidence type="ECO:0000256" key="8">
    <source>
        <dbReference type="ARBA" id="ARBA00022729"/>
    </source>
</evidence>
<dbReference type="NCBIfam" id="TIGR01431">
    <property type="entry name" value="adm_rel"/>
    <property type="match status" value="1"/>
</dbReference>
<dbReference type="CDD" id="cd01321">
    <property type="entry name" value="ADGF"/>
    <property type="match status" value="1"/>
</dbReference>
<evidence type="ECO:0000256" key="4">
    <source>
        <dbReference type="ARBA" id="ARBA00012784"/>
    </source>
</evidence>
<accession>A0A8J6L8Q4</accession>
<dbReference type="InterPro" id="IPR001365">
    <property type="entry name" value="A_deaminase_dom"/>
</dbReference>
<gene>
    <name evidence="14" type="ORF">GEV33_010703</name>
</gene>
<comment type="subcellular location">
    <subcellularLocation>
        <location evidence="2">Secreted</location>
    </subcellularLocation>
</comment>
<dbReference type="Pfam" id="PF19035">
    <property type="entry name" value="TSP1_CCN"/>
    <property type="match status" value="1"/>
</dbReference>
<evidence type="ECO:0000256" key="9">
    <source>
        <dbReference type="ARBA" id="ARBA00022801"/>
    </source>
</evidence>
<evidence type="ECO:0000313" key="15">
    <source>
        <dbReference type="Proteomes" id="UP000719412"/>
    </source>
</evidence>
<dbReference type="GO" id="GO:0046103">
    <property type="term" value="P:inosine biosynthetic process"/>
    <property type="evidence" value="ECO:0007669"/>
    <property type="project" value="TreeGrafter"/>
</dbReference>
<proteinExistence type="inferred from homology"/>
<name>A0A8J6L8Q4_TENMO</name>
<evidence type="ECO:0000259" key="11">
    <source>
        <dbReference type="Pfam" id="PF00962"/>
    </source>
</evidence>
<dbReference type="InterPro" id="IPR043973">
    <property type="entry name" value="TSP1_CCN"/>
</dbReference>
<dbReference type="PANTHER" id="PTHR11409:SF39">
    <property type="entry name" value="ADENOSINE DEAMINASE 2"/>
    <property type="match status" value="1"/>
</dbReference>
<evidence type="ECO:0000259" key="13">
    <source>
        <dbReference type="Pfam" id="PF19035"/>
    </source>
</evidence>
<dbReference type="FunFam" id="3.20.20.140:FF:000017">
    <property type="entry name" value="Adenosine deaminase 2"/>
    <property type="match status" value="1"/>
</dbReference>
<sequence length="716" mass="82377">MANIFFAPTERDLRMFISLPPRTHIATRKLPTPPTGRRTEAVLQRVDVRQPNCNECGVGLSSRQSNLNVRCQPEIETRICQTRRCLESTPSVHRKKQHHLRRGHECKATHRLSSGIYLRFGPCRSRKRFRPKYCGQCPIPGVRCNPSLSTTVKVEFNCDGSQPYENASELLPEYVEPGEDLWADAFPWKTDKVSRLITVSVQWVLKCSCEPETNEPTSSTGEVILHRVHRTAAPANLVAEDSCQAIGSSIILSDKEQQVNKILMRDKFNEYDEGFKNPRNFLPSVHFFKSRSKIEQTLVFEFIQKLPKGASLHSHDTAMVSLDFLYNLTYRDNLYGCVVNERLEFRFFNKQVSSVCNWQLIADLRSENSSFDNFLKSQLSIIVEDPITEYSNINEVWQRFMQTFGTVAGLVTYRPVFQDYFYQSLKELYEDNVMYLEFRGVLPEVYELNGTTYEQEGVVKLYIDTLQDFKNDYPGFHGARFIYAPSRHVDNTTVDNYVATAIKLKQLYPDFIAGFDLVGQEDLGKPLVDFIPQLLELAQSDMKFFFHAAETDWSGTSTDMNLFDAILLNTTRIGHGYGIVKHPQLLQEVKTRKIALEISPISNQVLKLVDDLRNHPGSFLLASGYPVVITCDDPSFWGAKALSYDWYMAFMGFASRESDLRLLKQLAINSLTYSSMDEEEKCNAFEEWEAQWNQFLDDVVDCDARKYFYSYSVDRI</sequence>
<evidence type="ECO:0000256" key="6">
    <source>
        <dbReference type="ARBA" id="ARBA00022525"/>
    </source>
</evidence>
<evidence type="ECO:0000256" key="7">
    <source>
        <dbReference type="ARBA" id="ARBA00022723"/>
    </source>
</evidence>
<dbReference type="Gene3D" id="3.20.20.140">
    <property type="entry name" value="Metal-dependent hydrolases"/>
    <property type="match status" value="1"/>
</dbReference>
<keyword evidence="8" id="KW-0732">Signal</keyword>
<evidence type="ECO:0000256" key="1">
    <source>
        <dbReference type="ARBA" id="ARBA00001947"/>
    </source>
</evidence>
<keyword evidence="6" id="KW-0964">Secreted</keyword>
<dbReference type="GO" id="GO:0004000">
    <property type="term" value="F:adenosine deaminase activity"/>
    <property type="evidence" value="ECO:0007669"/>
    <property type="project" value="InterPro"/>
</dbReference>
<dbReference type="GO" id="GO:0007165">
    <property type="term" value="P:signal transduction"/>
    <property type="evidence" value="ECO:0007669"/>
    <property type="project" value="InterPro"/>
</dbReference>
<dbReference type="AlphaFoldDB" id="A0A8J6L8Q4"/>
<feature type="domain" description="CCN TSP1" evidence="13">
    <location>
        <begin position="54"/>
        <end position="85"/>
    </location>
</feature>
<protein>
    <recommendedName>
        <fullName evidence="5">Adenosine deaminase</fullName>
        <ecNumber evidence="4">3.5.4.4</ecNumber>
    </recommendedName>
</protein>
<evidence type="ECO:0000256" key="2">
    <source>
        <dbReference type="ARBA" id="ARBA00004613"/>
    </source>
</evidence>
<dbReference type="InterPro" id="IPR006330">
    <property type="entry name" value="Ado/ade_deaminase"/>
</dbReference>
<dbReference type="InterPro" id="IPR006331">
    <property type="entry name" value="ADGF"/>
</dbReference>
<comment type="cofactor">
    <cofactor evidence="1">
        <name>Zn(2+)</name>
        <dbReference type="ChEBI" id="CHEBI:29105"/>
    </cofactor>
</comment>
<evidence type="ECO:0000259" key="12">
    <source>
        <dbReference type="Pfam" id="PF08451"/>
    </source>
</evidence>
<dbReference type="GO" id="GO:0006154">
    <property type="term" value="P:adenosine catabolic process"/>
    <property type="evidence" value="ECO:0007669"/>
    <property type="project" value="InterPro"/>
</dbReference>